<gene>
    <name evidence="1" type="ORF">K0M31_020111</name>
</gene>
<feature type="non-terminal residue" evidence="1">
    <location>
        <position position="1"/>
    </location>
</feature>
<dbReference type="Proteomes" id="UP001177670">
    <property type="component" value="Unassembled WGS sequence"/>
</dbReference>
<organism evidence="1 2">
    <name type="scientific">Melipona bicolor</name>
    <dbReference type="NCBI Taxonomy" id="60889"/>
    <lineage>
        <taxon>Eukaryota</taxon>
        <taxon>Metazoa</taxon>
        <taxon>Ecdysozoa</taxon>
        <taxon>Arthropoda</taxon>
        <taxon>Hexapoda</taxon>
        <taxon>Insecta</taxon>
        <taxon>Pterygota</taxon>
        <taxon>Neoptera</taxon>
        <taxon>Endopterygota</taxon>
        <taxon>Hymenoptera</taxon>
        <taxon>Apocrita</taxon>
        <taxon>Aculeata</taxon>
        <taxon>Apoidea</taxon>
        <taxon>Anthophila</taxon>
        <taxon>Apidae</taxon>
        <taxon>Melipona</taxon>
    </lineage>
</organism>
<accession>A0AA40G0Z0</accession>
<reference evidence="1" key="1">
    <citation type="submission" date="2021-10" db="EMBL/GenBank/DDBJ databases">
        <title>Melipona bicolor Genome sequencing and assembly.</title>
        <authorList>
            <person name="Araujo N.S."/>
            <person name="Arias M.C."/>
        </authorList>
    </citation>
    <scope>NUCLEOTIDE SEQUENCE</scope>
    <source>
        <strain evidence="1">USP_2M_L1-L4_2017</strain>
        <tissue evidence="1">Whole body</tissue>
    </source>
</reference>
<comment type="caution">
    <text evidence="1">The sequence shown here is derived from an EMBL/GenBank/DDBJ whole genome shotgun (WGS) entry which is preliminary data.</text>
</comment>
<protein>
    <submittedName>
        <fullName evidence="1">Uncharacterized protein</fullName>
    </submittedName>
</protein>
<proteinExistence type="predicted"/>
<sequence length="82" mass="9875">VSRSLGSLCTIARSPCITFTTGEQQQQQQQQQQQRRRRRWRHPRTFIYCHMHYYLPEQTAVHECFWLLKIRMAMHSGCSHKG</sequence>
<keyword evidence="2" id="KW-1185">Reference proteome</keyword>
<dbReference type="AlphaFoldDB" id="A0AA40G0Z0"/>
<evidence type="ECO:0000313" key="1">
    <source>
        <dbReference type="EMBL" id="KAK1128975.1"/>
    </source>
</evidence>
<evidence type="ECO:0000313" key="2">
    <source>
        <dbReference type="Proteomes" id="UP001177670"/>
    </source>
</evidence>
<dbReference type="EMBL" id="JAHYIQ010000009">
    <property type="protein sequence ID" value="KAK1128975.1"/>
    <property type="molecule type" value="Genomic_DNA"/>
</dbReference>
<name>A0AA40G0Z0_9HYME</name>